<dbReference type="EMBL" id="CP096208">
    <property type="protein sequence ID" value="UPQ82440.1"/>
    <property type="molecule type" value="Genomic_DNA"/>
</dbReference>
<dbReference type="Proteomes" id="UP000831189">
    <property type="component" value="Chromosome"/>
</dbReference>
<evidence type="ECO:0000313" key="4">
    <source>
        <dbReference type="Proteomes" id="UP000831189"/>
    </source>
</evidence>
<sequence>MTSKCIAIAAALPLVLALAACSPDDEPSAMDNVSENQQEYQNTATDPAGPREVSPPSNLSNE</sequence>
<reference evidence="3 4" key="1">
    <citation type="submission" date="2022-04" db="EMBL/GenBank/DDBJ databases">
        <title>Pseudomonas knackmussii B09-2.</title>
        <authorList>
            <person name="Deng Y."/>
        </authorList>
    </citation>
    <scope>NUCLEOTIDE SEQUENCE [LARGE SCALE GENOMIC DNA]</scope>
    <source>
        <strain evidence="3 4">B09-2</strain>
    </source>
</reference>
<feature type="signal peptide" evidence="2">
    <location>
        <begin position="1"/>
        <end position="19"/>
    </location>
</feature>
<name>A0ABY4KPT8_9PSED</name>
<dbReference type="PROSITE" id="PS51257">
    <property type="entry name" value="PROKAR_LIPOPROTEIN"/>
    <property type="match status" value="1"/>
</dbReference>
<organism evidence="3 4">
    <name type="scientific">Pseudomonas knackmussii</name>
    <dbReference type="NCBI Taxonomy" id="65741"/>
    <lineage>
        <taxon>Bacteria</taxon>
        <taxon>Pseudomonadati</taxon>
        <taxon>Pseudomonadota</taxon>
        <taxon>Gammaproteobacteria</taxon>
        <taxon>Pseudomonadales</taxon>
        <taxon>Pseudomonadaceae</taxon>
        <taxon>Pseudomonas</taxon>
    </lineage>
</organism>
<keyword evidence="4" id="KW-1185">Reference proteome</keyword>
<keyword evidence="2" id="KW-0732">Signal</keyword>
<gene>
    <name evidence="3" type="ORF">M0M42_18925</name>
</gene>
<feature type="compositionally biased region" description="Polar residues" evidence="1">
    <location>
        <begin position="31"/>
        <end position="45"/>
    </location>
</feature>
<evidence type="ECO:0000256" key="2">
    <source>
        <dbReference type="SAM" id="SignalP"/>
    </source>
</evidence>
<protein>
    <recommendedName>
        <fullName evidence="5">Secreted protein</fullName>
    </recommendedName>
</protein>
<evidence type="ECO:0008006" key="5">
    <source>
        <dbReference type="Google" id="ProtNLM"/>
    </source>
</evidence>
<proteinExistence type="predicted"/>
<accession>A0ABY4KPT8</accession>
<feature type="chain" id="PRO_5045267658" description="Secreted protein" evidence="2">
    <location>
        <begin position="20"/>
        <end position="62"/>
    </location>
</feature>
<evidence type="ECO:0000313" key="3">
    <source>
        <dbReference type="EMBL" id="UPQ82440.1"/>
    </source>
</evidence>
<evidence type="ECO:0000256" key="1">
    <source>
        <dbReference type="SAM" id="MobiDB-lite"/>
    </source>
</evidence>
<feature type="region of interest" description="Disordered" evidence="1">
    <location>
        <begin position="23"/>
        <end position="62"/>
    </location>
</feature>